<evidence type="ECO:0000313" key="4">
    <source>
        <dbReference type="Proteomes" id="UP000198850"/>
    </source>
</evidence>
<evidence type="ECO:0000259" key="2">
    <source>
        <dbReference type="Pfam" id="PF04909"/>
    </source>
</evidence>
<organism evidence="3 4">
    <name type="scientific">Pedobacter hartonius</name>
    <dbReference type="NCBI Taxonomy" id="425514"/>
    <lineage>
        <taxon>Bacteria</taxon>
        <taxon>Pseudomonadati</taxon>
        <taxon>Bacteroidota</taxon>
        <taxon>Sphingobacteriia</taxon>
        <taxon>Sphingobacteriales</taxon>
        <taxon>Sphingobacteriaceae</taxon>
        <taxon>Pedobacter</taxon>
    </lineage>
</organism>
<dbReference type="Gene3D" id="3.20.20.140">
    <property type="entry name" value="Metal-dependent hydrolases"/>
    <property type="match status" value="1"/>
</dbReference>
<evidence type="ECO:0000313" key="3">
    <source>
        <dbReference type="EMBL" id="SEA78150.1"/>
    </source>
</evidence>
<reference evidence="3 4" key="1">
    <citation type="submission" date="2016-10" db="EMBL/GenBank/DDBJ databases">
        <authorList>
            <person name="de Groot N.N."/>
        </authorList>
    </citation>
    <scope>NUCLEOTIDE SEQUENCE [LARGE SCALE GENOMIC DNA]</scope>
    <source>
        <strain evidence="3 4">DSM 19033</strain>
    </source>
</reference>
<dbReference type="GO" id="GO:0016787">
    <property type="term" value="F:hydrolase activity"/>
    <property type="evidence" value="ECO:0007669"/>
    <property type="project" value="InterPro"/>
</dbReference>
<dbReference type="STRING" id="425514.SAMN05443550_105173"/>
<dbReference type="EMBL" id="FNRA01000005">
    <property type="protein sequence ID" value="SEA78150.1"/>
    <property type="molecule type" value="Genomic_DNA"/>
</dbReference>
<keyword evidence="4" id="KW-1185">Reference proteome</keyword>
<proteinExistence type="inferred from homology"/>
<name>A0A1H4E0P6_9SPHI</name>
<dbReference type="InterPro" id="IPR052350">
    <property type="entry name" value="Metallo-dep_Lactonases"/>
</dbReference>
<dbReference type="OrthoDB" id="5450317at2"/>
<dbReference type="InterPro" id="IPR032466">
    <property type="entry name" value="Metal_Hydrolase"/>
</dbReference>
<accession>A0A1H4E0P6</accession>
<protein>
    <submittedName>
        <fullName evidence="3">L-fuconolactonase</fullName>
    </submittedName>
</protein>
<comment type="similarity">
    <text evidence="1">Belongs to the metallo-dependent hydrolases superfamily.</text>
</comment>
<dbReference type="Proteomes" id="UP000198850">
    <property type="component" value="Unassembled WGS sequence"/>
</dbReference>
<dbReference type="Pfam" id="PF04909">
    <property type="entry name" value="Amidohydro_2"/>
    <property type="match status" value="1"/>
</dbReference>
<dbReference type="RefSeq" id="WP_090556674.1">
    <property type="nucleotide sequence ID" value="NZ_FNRA01000005.1"/>
</dbReference>
<dbReference type="PANTHER" id="PTHR43569">
    <property type="entry name" value="AMIDOHYDROLASE"/>
    <property type="match status" value="1"/>
</dbReference>
<feature type="domain" description="Amidohydrolase-related" evidence="2">
    <location>
        <begin position="4"/>
        <end position="276"/>
    </location>
</feature>
<dbReference type="InterPro" id="IPR006680">
    <property type="entry name" value="Amidohydro-rel"/>
</dbReference>
<gene>
    <name evidence="3" type="ORF">SAMN05443550_105173</name>
</gene>
<dbReference type="AlphaFoldDB" id="A0A1H4E0P6"/>
<dbReference type="SUPFAM" id="SSF51556">
    <property type="entry name" value="Metallo-dependent hydrolases"/>
    <property type="match status" value="1"/>
</dbReference>
<sequence length="276" mass="32070">MVTIDSHQHFWKYDRVQHNWIGDDMAVIRRDFLPEDLAPVLQENNVQGCIAVQAEQSLEETDFLLGLSHQHDFIRGVVGWADLQSPGIERSLEAYAAFPALKGFRHILQGEKKRDLCLQDSFLRGISLLEKYNFSYDILILRDQLQFIPDLVSRFPNQRFVLDHLAKPAIRQRDITEWKRDIRKVAQYENVYCKVSGMVTEADLQNWRIEDIIPYLEVILNAFSAGRTMYGSDWPVCLAAGSYTQVMHVVKSYFSSCTENEQQLFFGKNAIDFYHL</sequence>
<evidence type="ECO:0000256" key="1">
    <source>
        <dbReference type="ARBA" id="ARBA00038310"/>
    </source>
</evidence>
<dbReference type="PANTHER" id="PTHR43569:SF2">
    <property type="entry name" value="AMIDOHYDROLASE-RELATED DOMAIN-CONTAINING PROTEIN"/>
    <property type="match status" value="1"/>
</dbReference>